<dbReference type="AlphaFoldDB" id="W4QEI5"/>
<evidence type="ECO:0000256" key="3">
    <source>
        <dbReference type="ARBA" id="ARBA00022840"/>
    </source>
</evidence>
<dbReference type="Proteomes" id="UP000018895">
    <property type="component" value="Unassembled WGS sequence"/>
</dbReference>
<dbReference type="SUPFAM" id="SSF52540">
    <property type="entry name" value="P-loop containing nucleoside triphosphate hydrolases"/>
    <property type="match status" value="1"/>
</dbReference>
<keyword evidence="3 5" id="KW-0067">ATP-binding</keyword>
<dbReference type="RefSeq" id="WP_035343171.1">
    <property type="nucleotide sequence ID" value="NZ_BAUU01000011.1"/>
</dbReference>
<reference evidence="5" key="1">
    <citation type="journal article" date="2014" name="Genome Announc.">
        <title>Draft Genome Sequences of Three Alkaliphilic Bacillus Strains, Bacillus wakoensis JCM 9140T, Bacillus akibai JCM 9157T, and Bacillus hemicellulosilyticus JCM 9152T.</title>
        <authorList>
            <person name="Yuki M."/>
            <person name="Oshima K."/>
            <person name="Suda W."/>
            <person name="Oshida Y."/>
            <person name="Kitamura K."/>
            <person name="Iida T."/>
            <person name="Hattori M."/>
            <person name="Ohkuma M."/>
        </authorList>
    </citation>
    <scope>NUCLEOTIDE SEQUENCE [LARGE SCALE GENOMIC DNA]</scope>
    <source>
        <strain evidence="5">JCM 9152</strain>
    </source>
</reference>
<name>W4QEI5_9BACI</name>
<dbReference type="InterPro" id="IPR027417">
    <property type="entry name" value="P-loop_NTPase"/>
</dbReference>
<evidence type="ECO:0000256" key="2">
    <source>
        <dbReference type="ARBA" id="ARBA00022741"/>
    </source>
</evidence>
<proteinExistence type="predicted"/>
<dbReference type="PANTHER" id="PTHR42939">
    <property type="entry name" value="ABC TRANSPORTER ATP-BINDING PROTEIN ALBC-RELATED"/>
    <property type="match status" value="1"/>
</dbReference>
<evidence type="ECO:0000259" key="4">
    <source>
        <dbReference type="PROSITE" id="PS50893"/>
    </source>
</evidence>
<feature type="domain" description="ABC transporter" evidence="4">
    <location>
        <begin position="5"/>
        <end position="230"/>
    </location>
</feature>
<dbReference type="GO" id="GO:0016887">
    <property type="term" value="F:ATP hydrolysis activity"/>
    <property type="evidence" value="ECO:0007669"/>
    <property type="project" value="InterPro"/>
</dbReference>
<dbReference type="EMBL" id="BAUU01000011">
    <property type="protein sequence ID" value="GAE30485.1"/>
    <property type="molecule type" value="Genomic_DNA"/>
</dbReference>
<gene>
    <name evidence="5" type="ORF">JCM9152_1893</name>
</gene>
<dbReference type="Gene3D" id="3.40.50.300">
    <property type="entry name" value="P-loop containing nucleotide triphosphate hydrolases"/>
    <property type="match status" value="1"/>
</dbReference>
<dbReference type="Pfam" id="PF00005">
    <property type="entry name" value="ABC_tran"/>
    <property type="match status" value="1"/>
</dbReference>
<organism evidence="5 6">
    <name type="scientific">Halalkalibacter hemicellulosilyticusJCM 9152</name>
    <dbReference type="NCBI Taxonomy" id="1236971"/>
    <lineage>
        <taxon>Bacteria</taxon>
        <taxon>Bacillati</taxon>
        <taxon>Bacillota</taxon>
        <taxon>Bacilli</taxon>
        <taxon>Bacillales</taxon>
        <taxon>Bacillaceae</taxon>
        <taxon>Halalkalibacter</taxon>
    </lineage>
</organism>
<evidence type="ECO:0000313" key="5">
    <source>
        <dbReference type="EMBL" id="GAE30485.1"/>
    </source>
</evidence>
<dbReference type="InterPro" id="IPR003593">
    <property type="entry name" value="AAA+_ATPase"/>
</dbReference>
<evidence type="ECO:0000313" key="6">
    <source>
        <dbReference type="Proteomes" id="UP000018895"/>
    </source>
</evidence>
<dbReference type="InterPro" id="IPR051782">
    <property type="entry name" value="ABC_Transporter_VariousFunc"/>
</dbReference>
<dbReference type="STRING" id="1236971.JCM9152_1893"/>
<keyword evidence="2" id="KW-0547">Nucleotide-binding</keyword>
<keyword evidence="1" id="KW-0813">Transport</keyword>
<dbReference type="InterPro" id="IPR003439">
    <property type="entry name" value="ABC_transporter-like_ATP-bd"/>
</dbReference>
<comment type="caution">
    <text evidence="5">The sequence shown here is derived from an EMBL/GenBank/DDBJ whole genome shotgun (WGS) entry which is preliminary data.</text>
</comment>
<accession>W4QEI5</accession>
<dbReference type="SMART" id="SM00382">
    <property type="entry name" value="AAA"/>
    <property type="match status" value="1"/>
</dbReference>
<dbReference type="GO" id="GO:0005524">
    <property type="term" value="F:ATP binding"/>
    <property type="evidence" value="ECO:0007669"/>
    <property type="project" value="UniProtKB-KW"/>
</dbReference>
<dbReference type="OrthoDB" id="9804819at2"/>
<dbReference type="PANTHER" id="PTHR42939:SF1">
    <property type="entry name" value="ABC TRANSPORTER ATP-BINDING PROTEIN ALBC-RELATED"/>
    <property type="match status" value="1"/>
</dbReference>
<protein>
    <submittedName>
        <fullName evidence="5">ABC transporter ATP-binding protein</fullName>
    </submittedName>
</protein>
<keyword evidence="6" id="KW-1185">Reference proteome</keyword>
<sequence>MNLNVKATNLSLQYKEFEAIKDVSFSLEQGKIYGLIGRNGAGKTTLLSILASFMDRSSGTLEIGGEDPFENRRIMPHVNFVYETDYSEEYEPIKRYFDFAERYRFSFDREYATDLAARFKLPLDKPIKKLSSGMQSALNVTIGLASRSPITIFDESYRGMDAPTRELFYKEVLEEQARYPRMMILSTHLVSEMDYLFDHVLILDRGALLVNEPYDEIISRGASITGEANNVDQFVNGMNQLSIKQLGATKSVMVYGELTEKEVRIAEELSLEVGPVSLQELFIHLTEEEGHYENKQ</sequence>
<evidence type="ECO:0000256" key="1">
    <source>
        <dbReference type="ARBA" id="ARBA00022448"/>
    </source>
</evidence>
<dbReference type="PROSITE" id="PS50893">
    <property type="entry name" value="ABC_TRANSPORTER_2"/>
    <property type="match status" value="1"/>
</dbReference>